<evidence type="ECO:0000256" key="1">
    <source>
        <dbReference type="SAM" id="Phobius"/>
    </source>
</evidence>
<dbReference type="KEGG" id="llh:I41_16060"/>
<sequence>MGELFRNTIGPAGWLAIGLVPPAIFALYFLKLKRQPLEVPSTYLWTKVIEDLHVNSIWQRLRQNLLLFLQLLLVALAILALLRPGWQGESLSGRKFIFLVDRSASMSSTDGDGDATRLDTAKKRIATLIDQMDSDMSAMIVAYDDEPDVVQEFTDNRRLLREALDRIEPTAKPTNIRGALELASGFANPERVSIEEGGAEFDATVQEPVELYVFSDGRFGPVEGFSLGNLNAKYLPLGSLEANNLAITAFNTRRNDSRPEDRQAFVQVANFSDKPQTGTVQLFLDGQLRDAAELTIPDGDVVGTTFNLGDAPTGKLEARLDPPAELKDRLNLDNRGFAVLDRQKQSRILLVTPGNNALELALTTGRAKRLGKVDKIAPDAIGTPDFKQRMESETYDLVIFDQCAPAKPEEMPLANTLFIGRVPPLPGWTEKSSQEKVGAPQIIDWQRSHPLLNLVELGNVGVVDSLIVRPPSGGKVLVDSTKGPIMAIAPRDGYEDAVLGFEIVGQNADGERTANTNWPRYFSFPNFCLNVFQYLGGASADGQNEVIRPGEPAEIDLLETKDALTVMLPDGSKRAIDSPEAGELVFHETDQPGSYEVQAGGNVLARFSVNLFDREESDVRLRARQDGEKGLQEVESLSIGYVDVAAESPSSPVRKELWTALLLAALAVLVFEWYIYNRRVYI</sequence>
<evidence type="ECO:0000259" key="2">
    <source>
        <dbReference type="PROSITE" id="PS50234"/>
    </source>
</evidence>
<organism evidence="3 4">
    <name type="scientific">Lacipirellula limnantheis</name>
    <dbReference type="NCBI Taxonomy" id="2528024"/>
    <lineage>
        <taxon>Bacteria</taxon>
        <taxon>Pseudomonadati</taxon>
        <taxon>Planctomycetota</taxon>
        <taxon>Planctomycetia</taxon>
        <taxon>Pirellulales</taxon>
        <taxon>Lacipirellulaceae</taxon>
        <taxon>Lacipirellula</taxon>
    </lineage>
</organism>
<reference evidence="3 4" key="1">
    <citation type="submission" date="2019-02" db="EMBL/GenBank/DDBJ databases">
        <title>Deep-cultivation of Planctomycetes and their phenomic and genomic characterization uncovers novel biology.</title>
        <authorList>
            <person name="Wiegand S."/>
            <person name="Jogler M."/>
            <person name="Boedeker C."/>
            <person name="Pinto D."/>
            <person name="Vollmers J."/>
            <person name="Rivas-Marin E."/>
            <person name="Kohn T."/>
            <person name="Peeters S.H."/>
            <person name="Heuer A."/>
            <person name="Rast P."/>
            <person name="Oberbeckmann S."/>
            <person name="Bunk B."/>
            <person name="Jeske O."/>
            <person name="Meyerdierks A."/>
            <person name="Storesund J.E."/>
            <person name="Kallscheuer N."/>
            <person name="Luecker S."/>
            <person name="Lage O.M."/>
            <person name="Pohl T."/>
            <person name="Merkel B.J."/>
            <person name="Hornburger P."/>
            <person name="Mueller R.-W."/>
            <person name="Bruemmer F."/>
            <person name="Labrenz M."/>
            <person name="Spormann A.M."/>
            <person name="Op den Camp H."/>
            <person name="Overmann J."/>
            <person name="Amann R."/>
            <person name="Jetten M.S.M."/>
            <person name="Mascher T."/>
            <person name="Medema M.H."/>
            <person name="Devos D.P."/>
            <person name="Kaster A.-K."/>
            <person name="Ovreas L."/>
            <person name="Rohde M."/>
            <person name="Galperin M.Y."/>
            <person name="Jogler C."/>
        </authorList>
    </citation>
    <scope>NUCLEOTIDE SEQUENCE [LARGE SCALE GENOMIC DNA]</scope>
    <source>
        <strain evidence="3 4">I41</strain>
    </source>
</reference>
<proteinExistence type="predicted"/>
<dbReference type="SMART" id="SM00327">
    <property type="entry name" value="VWA"/>
    <property type="match status" value="1"/>
</dbReference>
<dbReference type="InterPro" id="IPR024163">
    <property type="entry name" value="Aerotolerance_reg_N"/>
</dbReference>
<dbReference type="PANTHER" id="PTHR37464:SF1">
    <property type="entry name" value="BLL2463 PROTEIN"/>
    <property type="match status" value="1"/>
</dbReference>
<dbReference type="RefSeq" id="WP_145432003.1">
    <property type="nucleotide sequence ID" value="NZ_CP036339.1"/>
</dbReference>
<evidence type="ECO:0000313" key="4">
    <source>
        <dbReference type="Proteomes" id="UP000317909"/>
    </source>
</evidence>
<dbReference type="InterPro" id="IPR036465">
    <property type="entry name" value="vWFA_dom_sf"/>
</dbReference>
<dbReference type="Gene3D" id="3.40.50.410">
    <property type="entry name" value="von Willebrand factor, type A domain"/>
    <property type="match status" value="1"/>
</dbReference>
<dbReference type="AlphaFoldDB" id="A0A517TVM9"/>
<dbReference type="Proteomes" id="UP000317909">
    <property type="component" value="Chromosome"/>
</dbReference>
<feature type="transmembrane region" description="Helical" evidence="1">
    <location>
        <begin position="657"/>
        <end position="676"/>
    </location>
</feature>
<dbReference type="EMBL" id="CP036339">
    <property type="protein sequence ID" value="QDT72428.1"/>
    <property type="molecule type" value="Genomic_DNA"/>
</dbReference>
<feature type="domain" description="VWFA" evidence="2">
    <location>
        <begin position="95"/>
        <end position="218"/>
    </location>
</feature>
<accession>A0A517TVM9</accession>
<keyword evidence="1" id="KW-0812">Transmembrane</keyword>
<protein>
    <recommendedName>
        <fullName evidence="2">VWFA domain-containing protein</fullName>
    </recommendedName>
</protein>
<dbReference type="PROSITE" id="PS50234">
    <property type="entry name" value="VWFA"/>
    <property type="match status" value="1"/>
</dbReference>
<name>A0A517TVM9_9BACT</name>
<keyword evidence="1" id="KW-0472">Membrane</keyword>
<dbReference type="Pfam" id="PF13519">
    <property type="entry name" value="VWA_2"/>
    <property type="match status" value="1"/>
</dbReference>
<dbReference type="PANTHER" id="PTHR37464">
    <property type="entry name" value="BLL2463 PROTEIN"/>
    <property type="match status" value="1"/>
</dbReference>
<dbReference type="OrthoDB" id="5289914at2"/>
<feature type="transmembrane region" description="Helical" evidence="1">
    <location>
        <begin position="65"/>
        <end position="86"/>
    </location>
</feature>
<dbReference type="Pfam" id="PF07584">
    <property type="entry name" value="BatA"/>
    <property type="match status" value="1"/>
</dbReference>
<keyword evidence="4" id="KW-1185">Reference proteome</keyword>
<dbReference type="InterPro" id="IPR002035">
    <property type="entry name" value="VWF_A"/>
</dbReference>
<gene>
    <name evidence="3" type="ORF">I41_16060</name>
</gene>
<dbReference type="SUPFAM" id="SSF53300">
    <property type="entry name" value="vWA-like"/>
    <property type="match status" value="1"/>
</dbReference>
<keyword evidence="1" id="KW-1133">Transmembrane helix</keyword>
<evidence type="ECO:0000313" key="3">
    <source>
        <dbReference type="EMBL" id="QDT72428.1"/>
    </source>
</evidence>
<feature type="transmembrane region" description="Helical" evidence="1">
    <location>
        <begin position="12"/>
        <end position="30"/>
    </location>
</feature>